<name>A0A6J5ELT6_9BURK</name>
<dbReference type="AlphaFoldDB" id="A0A6J5ELT6"/>
<proteinExistence type="predicted"/>
<dbReference type="Proteomes" id="UP000494330">
    <property type="component" value="Unassembled WGS sequence"/>
</dbReference>
<evidence type="ECO:0000313" key="2">
    <source>
        <dbReference type="Proteomes" id="UP000494330"/>
    </source>
</evidence>
<accession>A0A6J5ELT6</accession>
<dbReference type="EMBL" id="CABVQD010000026">
    <property type="protein sequence ID" value="VWC20310.1"/>
    <property type="molecule type" value="Genomic_DNA"/>
</dbReference>
<reference evidence="1 2" key="1">
    <citation type="submission" date="2019-09" db="EMBL/GenBank/DDBJ databases">
        <authorList>
            <person name="Depoorter E."/>
        </authorList>
    </citation>
    <scope>NUCLEOTIDE SEQUENCE [LARGE SCALE GENOMIC DNA]</scope>
    <source>
        <strain evidence="1">LMG 30113</strain>
    </source>
</reference>
<organism evidence="1 2">
    <name type="scientific">Burkholderia paludis</name>
    <dbReference type="NCBI Taxonomy" id="1506587"/>
    <lineage>
        <taxon>Bacteria</taxon>
        <taxon>Pseudomonadati</taxon>
        <taxon>Pseudomonadota</taxon>
        <taxon>Betaproteobacteria</taxon>
        <taxon>Burkholderiales</taxon>
        <taxon>Burkholderiaceae</taxon>
        <taxon>Burkholderia</taxon>
        <taxon>Burkholderia cepacia complex</taxon>
    </lineage>
</organism>
<protein>
    <submittedName>
        <fullName evidence="1">Uncharacterized protein</fullName>
    </submittedName>
</protein>
<dbReference type="RefSeq" id="WP_235215102.1">
    <property type="nucleotide sequence ID" value="NZ_CABVQD010000026.1"/>
</dbReference>
<sequence length="65" mass="6970">MNSRCWCALHVARAPDGVDPSNPALAVQVKKRPLDGTQMRMNAVAARPAPTPVGQMLLARFDEAA</sequence>
<evidence type="ECO:0000313" key="1">
    <source>
        <dbReference type="EMBL" id="VWC20310.1"/>
    </source>
</evidence>
<keyword evidence="2" id="KW-1185">Reference proteome</keyword>
<gene>
    <name evidence="1" type="ORF">BPA30113_05701</name>
</gene>